<keyword evidence="9" id="KW-1185">Reference proteome</keyword>
<protein>
    <recommendedName>
        <fullName evidence="7">Glycosyltransferase 2-like domain-containing protein</fullName>
    </recommendedName>
</protein>
<evidence type="ECO:0000256" key="1">
    <source>
        <dbReference type="ARBA" id="ARBA00004202"/>
    </source>
</evidence>
<dbReference type="KEGG" id="aarg:Aargi30884_26920"/>
<gene>
    <name evidence="8" type="ORF">Aargi30884_26920</name>
</gene>
<dbReference type="InterPro" id="IPR001173">
    <property type="entry name" value="Glyco_trans_2-like"/>
</dbReference>
<dbReference type="GO" id="GO:0047355">
    <property type="term" value="F:CDP-glycerol glycerophosphotransferase activity"/>
    <property type="evidence" value="ECO:0007669"/>
    <property type="project" value="InterPro"/>
</dbReference>
<dbReference type="PANTHER" id="PTHR37316:SF3">
    <property type="entry name" value="TEICHOIC ACID GLYCEROL-PHOSPHATE TRANSFERASE"/>
    <property type="match status" value="1"/>
</dbReference>
<keyword evidence="6" id="KW-0472">Membrane</keyword>
<evidence type="ECO:0000313" key="8">
    <source>
        <dbReference type="EMBL" id="BBK23789.1"/>
    </source>
</evidence>
<dbReference type="Gene3D" id="3.40.50.11820">
    <property type="match status" value="1"/>
</dbReference>
<dbReference type="InterPro" id="IPR051612">
    <property type="entry name" value="Teichoic_Acid_Biosynth"/>
</dbReference>
<feature type="domain" description="Glycosyltransferase 2-like" evidence="7">
    <location>
        <begin position="8"/>
        <end position="169"/>
    </location>
</feature>
<evidence type="ECO:0000256" key="2">
    <source>
        <dbReference type="ARBA" id="ARBA00010488"/>
    </source>
</evidence>
<dbReference type="Gene3D" id="3.90.550.10">
    <property type="entry name" value="Spore Coat Polysaccharide Biosynthesis Protein SpsA, Chain A"/>
    <property type="match status" value="1"/>
</dbReference>
<dbReference type="Gene3D" id="3.40.50.12580">
    <property type="match status" value="1"/>
</dbReference>
<dbReference type="PANTHER" id="PTHR37316">
    <property type="entry name" value="TEICHOIC ACID GLYCEROL-PHOSPHATE PRIMASE"/>
    <property type="match status" value="1"/>
</dbReference>
<evidence type="ECO:0000256" key="5">
    <source>
        <dbReference type="ARBA" id="ARBA00022944"/>
    </source>
</evidence>
<keyword evidence="4" id="KW-0808">Transferase</keyword>
<evidence type="ECO:0000256" key="6">
    <source>
        <dbReference type="ARBA" id="ARBA00023136"/>
    </source>
</evidence>
<proteinExistence type="inferred from homology"/>
<dbReference type="Pfam" id="PF04464">
    <property type="entry name" value="Glyphos_transf"/>
    <property type="match status" value="1"/>
</dbReference>
<keyword evidence="5" id="KW-0777">Teichoic acid biosynthesis</keyword>
<dbReference type="SUPFAM" id="SSF53448">
    <property type="entry name" value="Nucleotide-diphospho-sugar transferases"/>
    <property type="match status" value="1"/>
</dbReference>
<reference evidence="9" key="1">
    <citation type="submission" date="2019-05" db="EMBL/GenBank/DDBJ databases">
        <title>Complete genome sequencing of Absiella argi strain JCM 30884.</title>
        <authorList>
            <person name="Sakamoto M."/>
            <person name="Murakami T."/>
            <person name="Mori H."/>
        </authorList>
    </citation>
    <scope>NUCLEOTIDE SEQUENCE [LARGE SCALE GENOMIC DNA]</scope>
    <source>
        <strain evidence="9">JCM 30884</strain>
    </source>
</reference>
<dbReference type="SUPFAM" id="SSF53756">
    <property type="entry name" value="UDP-Glycosyltransferase/glycogen phosphorylase"/>
    <property type="match status" value="1"/>
</dbReference>
<evidence type="ECO:0000256" key="3">
    <source>
        <dbReference type="ARBA" id="ARBA00022475"/>
    </source>
</evidence>
<dbReference type="GO" id="GO:0019350">
    <property type="term" value="P:teichoic acid biosynthetic process"/>
    <property type="evidence" value="ECO:0007669"/>
    <property type="project" value="UniProtKB-KW"/>
</dbReference>
<evidence type="ECO:0000256" key="4">
    <source>
        <dbReference type="ARBA" id="ARBA00022679"/>
    </source>
</evidence>
<sequence length="1167" mass="137200">MVASYKVSVIIPIYNVAEYLEECLDSMVNQTIDSLEVIMVDDGSTDISGIIAKRYAEKYDNFFYYLKENGGLGNARNYGLQFVNGEYIVFLDSDDVVPNDAYEAMYNKAVETGNDMVVGDVKRFNSTRVYNSALHRKAFLNAKDFTTILETPELIYDTTSWNKLIKFSFWKKHDFKFPEKILYEDIPVTMPLHFYANSVSIINQVVYLWRARDGANKSITQNRKELRNFTDRIKIMKMVDAFYQEHVNDERALYMKDYKWMEVDLKLYIQELIDADEEYMDKLFGIIQDYFPSFREDSFKDLPAIDRMKYYLIMHNQKQKLIELLKYEKECYRTLKVKKVTEKHGIKYIGNFPFDYFPKEYYDMTREFNLCRETRAVHSAKWDGKVLTIEGFNFINRLTCPKQESQKLSASLVNINTNEKIPLPLKVKKAKGVRGKYGFKASRKNKKFAFFNYNWSGYQIEIDFNRLEILKIANGQLKVELLYQRDELERVFYVGGPVAGDDPRPSFINNQGINILPFYNLGYDLCFECTHLDAIAEECTLQDNFLLLKGMARKQVAIKAVGQNNVIIPEITYSKTNKNYAYDTNQNLYHFHAKFDLNALESSNTYSLEYDDKNNMFIDCLHTSYYEQIPGRLMRISYREGTIIDFPTYKSVLTNYTVNNLKVNLKVTVFGINRMEETVSLVFKSQNNKLTSPKVNVENIEFKNNKAICSFTIDFKDEAFIKNLMADKWTMYLIYHEGNNEIEEPVYGDFISNEETIQDKAYSYKIKAEKNVDSSYAYLLVNRVWKWYESNKLRRKAIVLFIYPLFRLLPIRKNTIVFEGWWGQKYHCNPRAFYEYMNEHHPEYKCIWSLNDERLPIDGNAKVVRRNSLAYHKVMARSQYFVNNVNFDESYRKRKGQIEIQTMHGTPLKTLGLDVPGELPTEEARRKFIEKCDRWNYLVVQSDKASKITASCYAFKKQFLRTGYPRNDVLFAKNNESDINAIKSKLGIPANKKVILYAPTWRVRNRFDMQIDVDKLKESISDEYVLLLRIHPFAVRGLDESLIDNQFIFNVSTYPYVEELYLISDMVITDYSSVMFDYAILNRPMLFFTYDLEDYRDTLRGFNFDFVAEAPGPLLKTSDEVIDAVVNITEVSEKYDEALQKFRRKFCEYEHGNASEQIYSIVMKGNE</sequence>
<accession>A0A6N4TM18</accession>
<dbReference type="CDD" id="cd00761">
    <property type="entry name" value="Glyco_tranf_GTA_type"/>
    <property type="match status" value="1"/>
</dbReference>
<comment type="subcellular location">
    <subcellularLocation>
        <location evidence="1">Cell membrane</location>
        <topology evidence="1">Peripheral membrane protein</topology>
    </subcellularLocation>
</comment>
<keyword evidence="3" id="KW-1003">Cell membrane</keyword>
<dbReference type="Pfam" id="PF00535">
    <property type="entry name" value="Glycos_transf_2"/>
    <property type="match status" value="1"/>
</dbReference>
<dbReference type="GO" id="GO:0005886">
    <property type="term" value="C:plasma membrane"/>
    <property type="evidence" value="ECO:0007669"/>
    <property type="project" value="UniProtKB-SubCell"/>
</dbReference>
<dbReference type="AlphaFoldDB" id="A0A6N4TM18"/>
<evidence type="ECO:0000313" key="9">
    <source>
        <dbReference type="Proteomes" id="UP000464754"/>
    </source>
</evidence>
<dbReference type="Proteomes" id="UP000464754">
    <property type="component" value="Chromosome"/>
</dbReference>
<name>A0A6N4TM18_9FIRM</name>
<dbReference type="InterPro" id="IPR029044">
    <property type="entry name" value="Nucleotide-diphossugar_trans"/>
</dbReference>
<dbReference type="EMBL" id="AP019695">
    <property type="protein sequence ID" value="BBK23789.1"/>
    <property type="molecule type" value="Genomic_DNA"/>
</dbReference>
<comment type="similarity">
    <text evidence="2">Belongs to the CDP-glycerol glycerophosphotransferase family.</text>
</comment>
<dbReference type="InterPro" id="IPR043149">
    <property type="entry name" value="TagF_N"/>
</dbReference>
<dbReference type="RefSeq" id="WP_118277666.1">
    <property type="nucleotide sequence ID" value="NZ_AP019695.1"/>
</dbReference>
<organism evidence="8 9">
    <name type="scientific">Amedibacterium intestinale</name>
    <dbReference type="NCBI Taxonomy" id="2583452"/>
    <lineage>
        <taxon>Bacteria</taxon>
        <taxon>Bacillati</taxon>
        <taxon>Bacillota</taxon>
        <taxon>Erysipelotrichia</taxon>
        <taxon>Erysipelotrichales</taxon>
        <taxon>Erysipelotrichaceae</taxon>
        <taxon>Amedibacterium</taxon>
    </lineage>
</organism>
<evidence type="ECO:0000259" key="7">
    <source>
        <dbReference type="Pfam" id="PF00535"/>
    </source>
</evidence>
<dbReference type="InterPro" id="IPR043148">
    <property type="entry name" value="TagF_C"/>
</dbReference>
<dbReference type="InterPro" id="IPR007554">
    <property type="entry name" value="Glycerophosphate_synth"/>
</dbReference>